<dbReference type="STRING" id="161355.PS9374_05737"/>
<dbReference type="Proteomes" id="UP000077701">
    <property type="component" value="Unassembled WGS sequence"/>
</dbReference>
<dbReference type="Gene3D" id="3.30.1360.70">
    <property type="entry name" value="Arginyl tRNA synthetase N-terminal domain"/>
    <property type="match status" value="1"/>
</dbReference>
<keyword evidence="4 9" id="KW-0547">Nucleotide-binding</keyword>
<comment type="subcellular location">
    <subcellularLocation>
        <location evidence="9">Cytoplasm</location>
    </subcellularLocation>
</comment>
<dbReference type="NCBIfam" id="TIGR00456">
    <property type="entry name" value="argS"/>
    <property type="match status" value="1"/>
</dbReference>
<proteinExistence type="inferred from homology"/>
<evidence type="ECO:0000259" key="12">
    <source>
        <dbReference type="SMART" id="SM01016"/>
    </source>
</evidence>
<organism evidence="13 14">
    <name type="scientific">Planomonospora sphaerica</name>
    <dbReference type="NCBI Taxonomy" id="161355"/>
    <lineage>
        <taxon>Bacteria</taxon>
        <taxon>Bacillati</taxon>
        <taxon>Actinomycetota</taxon>
        <taxon>Actinomycetes</taxon>
        <taxon>Streptosporangiales</taxon>
        <taxon>Streptosporangiaceae</taxon>
        <taxon>Planomonospora</taxon>
    </lineage>
</organism>
<evidence type="ECO:0000256" key="5">
    <source>
        <dbReference type="ARBA" id="ARBA00022840"/>
    </source>
</evidence>
<gene>
    <name evidence="9" type="primary">argS</name>
    <name evidence="13" type="ORF">PS9374_05737</name>
</gene>
<keyword evidence="14" id="KW-1185">Reference proteome</keyword>
<keyword evidence="6 9" id="KW-0648">Protein biosynthesis</keyword>
<comment type="catalytic activity">
    <reaction evidence="8 9">
        <text>tRNA(Arg) + L-arginine + ATP = L-arginyl-tRNA(Arg) + AMP + diphosphate</text>
        <dbReference type="Rhea" id="RHEA:20301"/>
        <dbReference type="Rhea" id="RHEA-COMP:9658"/>
        <dbReference type="Rhea" id="RHEA-COMP:9673"/>
        <dbReference type="ChEBI" id="CHEBI:30616"/>
        <dbReference type="ChEBI" id="CHEBI:32682"/>
        <dbReference type="ChEBI" id="CHEBI:33019"/>
        <dbReference type="ChEBI" id="CHEBI:78442"/>
        <dbReference type="ChEBI" id="CHEBI:78513"/>
        <dbReference type="ChEBI" id="CHEBI:456215"/>
        <dbReference type="EC" id="6.1.1.19"/>
    </reaction>
</comment>
<dbReference type="EC" id="6.1.1.19" evidence="9"/>
<reference evidence="13 14" key="1">
    <citation type="journal article" date="2016" name="Genome Announc.">
        <title>Draft Genome Sequence of Planomonospora sphaerica JCM9374, a Rare Actinomycete.</title>
        <authorList>
            <person name="Dohra H."/>
            <person name="Suzuki T."/>
            <person name="Inoue Y."/>
            <person name="Kodani S."/>
        </authorList>
    </citation>
    <scope>NUCLEOTIDE SEQUENCE [LARGE SCALE GENOMIC DNA]</scope>
    <source>
        <strain evidence="13 14">JCM 9374</strain>
    </source>
</reference>
<evidence type="ECO:0000256" key="9">
    <source>
        <dbReference type="HAMAP-Rule" id="MF_00123"/>
    </source>
</evidence>
<dbReference type="PANTHER" id="PTHR11956:SF5">
    <property type="entry name" value="ARGININE--TRNA LIGASE, CYTOPLASMIC"/>
    <property type="match status" value="1"/>
</dbReference>
<dbReference type="CDD" id="cd00671">
    <property type="entry name" value="ArgRS_core"/>
    <property type="match status" value="1"/>
</dbReference>
<reference evidence="14" key="2">
    <citation type="submission" date="2016-04" db="EMBL/GenBank/DDBJ databases">
        <title>Planomonospora sphaerica JCM9374 whole genome shotgun sequence.</title>
        <authorList>
            <person name="Suzuki T."/>
            <person name="Dohra H."/>
            <person name="Kodani S."/>
        </authorList>
    </citation>
    <scope>NUCLEOTIDE SEQUENCE [LARGE SCALE GENOMIC DNA]</scope>
    <source>
        <strain evidence="14">JCM 9374</strain>
    </source>
</reference>
<name>A0A161LM37_9ACTN</name>
<dbReference type="EMBL" id="BDCX01000016">
    <property type="protein sequence ID" value="GAT70057.1"/>
    <property type="molecule type" value="Genomic_DNA"/>
</dbReference>
<dbReference type="InterPro" id="IPR009080">
    <property type="entry name" value="tRNAsynth_Ia_anticodon-bd"/>
</dbReference>
<comment type="caution">
    <text evidence="13">The sequence shown here is derived from an EMBL/GenBank/DDBJ whole genome shotgun (WGS) entry which is preliminary data.</text>
</comment>
<dbReference type="InterPro" id="IPR036695">
    <property type="entry name" value="Arg-tRNA-synth_N_sf"/>
</dbReference>
<dbReference type="SUPFAM" id="SSF47323">
    <property type="entry name" value="Anticodon-binding domain of a subclass of class I aminoacyl-tRNA synthetases"/>
    <property type="match status" value="1"/>
</dbReference>
<keyword evidence="2 9" id="KW-0963">Cytoplasm</keyword>
<comment type="subunit">
    <text evidence="9">Monomer.</text>
</comment>
<dbReference type="InterPro" id="IPR001412">
    <property type="entry name" value="aa-tRNA-synth_I_CS"/>
</dbReference>
<dbReference type="Pfam" id="PF00750">
    <property type="entry name" value="tRNA-synt_1d"/>
    <property type="match status" value="1"/>
</dbReference>
<evidence type="ECO:0000313" key="13">
    <source>
        <dbReference type="EMBL" id="GAT70057.1"/>
    </source>
</evidence>
<evidence type="ECO:0000256" key="10">
    <source>
        <dbReference type="RuleBase" id="RU363038"/>
    </source>
</evidence>
<dbReference type="SMART" id="SM00836">
    <property type="entry name" value="DALR_1"/>
    <property type="match status" value="1"/>
</dbReference>
<dbReference type="InterPro" id="IPR014729">
    <property type="entry name" value="Rossmann-like_a/b/a_fold"/>
</dbReference>
<sequence>MIKYARNVPESRRHYRYPWHMTDPQLVLTERVQQALAAAFGAEYSDADPLIRPSQFADYQANVAMSLSKRLRRAPREVAQEIADRLTAESAFPGTVEVSGPGFLNITLDDSWIAGQAAEILADPRTGVAAASAPQTVVIDYSAPNAAKEMHVGHLRTTIVGDALVRVHEHLGNKVVRQNHLGDWGTPFGMLIEHLLDIGEEAAIAQLEAGEGNEYYQAARVKFDSDPEFNKRARARVVTLQAEEPETMRLWHLFMDATVRYFNKVYHRLGVTLTDEDIAGESMYNAMLSQVCDELQDRGIAVVSDGALCVFPPGYTGREGQPLPFMIRKSDGGYGYATTDMATIRYRVQDLKADRILYVIGATQALHMSMLFDSARIAGWLPDHVRAEHVQIGSVLGSDGKMFKTRSGKSIKLLDLLDEADVRAAAVIADREYDDAARAEIAHAVGMGAVKYADLSVSHDSEYVFDFDRMLALTGNTGPYLQYATARIRSIFRRGGVAPAEATGPIVLGHPAERALALRLLGFGAAVEEMAEGSAPHKVATFLFETASAFTAFYENCPVLKEGVDEATRASRLALCALTLRVLETGLDLLGVPVPERM</sequence>
<dbReference type="Pfam" id="PF05746">
    <property type="entry name" value="DALR_1"/>
    <property type="match status" value="1"/>
</dbReference>
<dbReference type="GO" id="GO:0006420">
    <property type="term" value="P:arginyl-tRNA aminoacylation"/>
    <property type="evidence" value="ECO:0007669"/>
    <property type="project" value="UniProtKB-UniRule"/>
</dbReference>
<dbReference type="GO" id="GO:0005737">
    <property type="term" value="C:cytoplasm"/>
    <property type="evidence" value="ECO:0007669"/>
    <property type="project" value="UniProtKB-SubCell"/>
</dbReference>
<dbReference type="Gene3D" id="3.40.50.620">
    <property type="entry name" value="HUPs"/>
    <property type="match status" value="1"/>
</dbReference>
<dbReference type="SUPFAM" id="SSF55190">
    <property type="entry name" value="Arginyl-tRNA synthetase (ArgRS), N-terminal 'additional' domain"/>
    <property type="match status" value="1"/>
</dbReference>
<evidence type="ECO:0000256" key="8">
    <source>
        <dbReference type="ARBA" id="ARBA00049339"/>
    </source>
</evidence>
<dbReference type="Pfam" id="PF03485">
    <property type="entry name" value="Arg_tRNA_synt_N"/>
    <property type="match status" value="1"/>
</dbReference>
<dbReference type="Gene3D" id="1.10.730.10">
    <property type="entry name" value="Isoleucyl-tRNA Synthetase, Domain 1"/>
    <property type="match status" value="1"/>
</dbReference>
<dbReference type="AlphaFoldDB" id="A0A161LM37"/>
<comment type="caution">
    <text evidence="9">Lacks conserved residue(s) required for the propagation of feature annotation.</text>
</comment>
<dbReference type="InterPro" id="IPR005148">
    <property type="entry name" value="Arg-tRNA-synth_N"/>
</dbReference>
<protein>
    <recommendedName>
        <fullName evidence="9">Arginine--tRNA ligase</fullName>
        <ecNumber evidence="9">6.1.1.19</ecNumber>
    </recommendedName>
    <alternativeName>
        <fullName evidence="9">Arginyl-tRNA synthetase</fullName>
        <shortName evidence="9">ArgRS</shortName>
    </alternativeName>
</protein>
<keyword evidence="3 9" id="KW-0436">Ligase</keyword>
<dbReference type="CDD" id="cd07956">
    <property type="entry name" value="Anticodon_Ia_Arg"/>
    <property type="match status" value="1"/>
</dbReference>
<dbReference type="InterPro" id="IPR001278">
    <property type="entry name" value="Arg-tRNA-ligase"/>
</dbReference>
<keyword evidence="7 9" id="KW-0030">Aminoacyl-tRNA synthetase</keyword>
<dbReference type="HAMAP" id="MF_00123">
    <property type="entry name" value="Arg_tRNA_synth"/>
    <property type="match status" value="1"/>
</dbReference>
<dbReference type="SUPFAM" id="SSF52374">
    <property type="entry name" value="Nucleotidylyl transferase"/>
    <property type="match status" value="1"/>
</dbReference>
<dbReference type="SMART" id="SM01016">
    <property type="entry name" value="Arg_tRNA_synt_N"/>
    <property type="match status" value="1"/>
</dbReference>
<dbReference type="FunFam" id="3.40.50.620:FF:000116">
    <property type="entry name" value="Arginine--tRNA ligase"/>
    <property type="match status" value="1"/>
</dbReference>
<feature type="domain" description="Arginyl tRNA synthetase N-terminal" evidence="12">
    <location>
        <begin position="26"/>
        <end position="108"/>
    </location>
</feature>
<evidence type="ECO:0000256" key="4">
    <source>
        <dbReference type="ARBA" id="ARBA00022741"/>
    </source>
</evidence>
<dbReference type="GO" id="GO:0004814">
    <property type="term" value="F:arginine-tRNA ligase activity"/>
    <property type="evidence" value="ECO:0007669"/>
    <property type="project" value="UniProtKB-UniRule"/>
</dbReference>
<evidence type="ECO:0000259" key="11">
    <source>
        <dbReference type="SMART" id="SM00836"/>
    </source>
</evidence>
<dbReference type="GO" id="GO:0005524">
    <property type="term" value="F:ATP binding"/>
    <property type="evidence" value="ECO:0007669"/>
    <property type="project" value="UniProtKB-UniRule"/>
</dbReference>
<evidence type="ECO:0000313" key="14">
    <source>
        <dbReference type="Proteomes" id="UP000077701"/>
    </source>
</evidence>
<evidence type="ECO:0000256" key="7">
    <source>
        <dbReference type="ARBA" id="ARBA00023146"/>
    </source>
</evidence>
<evidence type="ECO:0000256" key="3">
    <source>
        <dbReference type="ARBA" id="ARBA00022598"/>
    </source>
</evidence>
<comment type="similarity">
    <text evidence="1 9 10">Belongs to the class-I aminoacyl-tRNA synthetase family.</text>
</comment>
<evidence type="ECO:0000256" key="6">
    <source>
        <dbReference type="ARBA" id="ARBA00022917"/>
    </source>
</evidence>
<dbReference type="PRINTS" id="PR01038">
    <property type="entry name" value="TRNASYNTHARG"/>
</dbReference>
<feature type="domain" description="DALR anticodon binding" evidence="11">
    <location>
        <begin position="481"/>
        <end position="598"/>
    </location>
</feature>
<dbReference type="InterPro" id="IPR035684">
    <property type="entry name" value="ArgRS_core"/>
</dbReference>
<evidence type="ECO:0000256" key="2">
    <source>
        <dbReference type="ARBA" id="ARBA00022490"/>
    </source>
</evidence>
<keyword evidence="5 9" id="KW-0067">ATP-binding</keyword>
<dbReference type="PROSITE" id="PS00178">
    <property type="entry name" value="AA_TRNA_LIGASE_I"/>
    <property type="match status" value="1"/>
</dbReference>
<evidence type="ECO:0000256" key="1">
    <source>
        <dbReference type="ARBA" id="ARBA00005594"/>
    </source>
</evidence>
<dbReference type="PANTHER" id="PTHR11956">
    <property type="entry name" value="ARGINYL-TRNA SYNTHETASE"/>
    <property type="match status" value="1"/>
</dbReference>
<accession>A0A161LM37</accession>
<dbReference type="InterPro" id="IPR008909">
    <property type="entry name" value="DALR_anticod-bd"/>
</dbReference>